<dbReference type="EMBL" id="BTRK01000005">
    <property type="protein sequence ID" value="GMR53626.1"/>
    <property type="molecule type" value="Genomic_DNA"/>
</dbReference>
<evidence type="ECO:0000256" key="2">
    <source>
        <dbReference type="ARBA" id="ARBA00004279"/>
    </source>
</evidence>
<dbReference type="PANTHER" id="PTHR13434:SF0">
    <property type="entry name" value="PROTEIN CASC3"/>
    <property type="match status" value="1"/>
</dbReference>
<feature type="compositionally biased region" description="Low complexity" evidence="18">
    <location>
        <begin position="147"/>
        <end position="161"/>
    </location>
</feature>
<reference evidence="21" key="1">
    <citation type="submission" date="2022-10" db="EMBL/GenBank/DDBJ databases">
        <title>Genome assembly of Pristionchus species.</title>
        <authorList>
            <person name="Yoshida K."/>
            <person name="Sommer R.J."/>
        </authorList>
    </citation>
    <scope>NUCLEOTIDE SEQUENCE [LARGE SCALE GENOMIC DNA]</scope>
    <source>
        <strain evidence="21">RS5460</strain>
    </source>
</reference>
<dbReference type="GO" id="GO:0048471">
    <property type="term" value="C:perinuclear region of cytoplasm"/>
    <property type="evidence" value="ECO:0007669"/>
    <property type="project" value="UniProtKB-SubCell"/>
</dbReference>
<dbReference type="GO" id="GO:0000184">
    <property type="term" value="P:nuclear-transcribed mRNA catabolic process, nonsense-mediated decay"/>
    <property type="evidence" value="ECO:0007669"/>
    <property type="project" value="UniProtKB-KW"/>
</dbReference>
<dbReference type="SMART" id="SM01044">
    <property type="entry name" value="Btz"/>
    <property type="match status" value="1"/>
</dbReference>
<keyword evidence="7" id="KW-0813">Transport</keyword>
<name>A0AAN5I7Z1_9BILA</name>
<evidence type="ECO:0000313" key="21">
    <source>
        <dbReference type="Proteomes" id="UP001328107"/>
    </source>
</evidence>
<protein>
    <recommendedName>
        <fullName evidence="6">Protein CASC3</fullName>
    </recommendedName>
</protein>
<evidence type="ECO:0000256" key="12">
    <source>
        <dbReference type="ARBA" id="ARBA00022845"/>
    </source>
</evidence>
<dbReference type="PANTHER" id="PTHR13434">
    <property type="entry name" value="PROTEIN CASC3"/>
    <property type="match status" value="1"/>
</dbReference>
<comment type="caution">
    <text evidence="20">The sequence shown here is derived from an EMBL/GenBank/DDBJ whole genome shotgun (WGS) entry which is preliminary data.</text>
</comment>
<feature type="compositionally biased region" description="Basic and acidic residues" evidence="18">
    <location>
        <begin position="118"/>
        <end position="136"/>
    </location>
</feature>
<organism evidence="20 21">
    <name type="scientific">Pristionchus mayeri</name>
    <dbReference type="NCBI Taxonomy" id="1317129"/>
    <lineage>
        <taxon>Eukaryota</taxon>
        <taxon>Metazoa</taxon>
        <taxon>Ecdysozoa</taxon>
        <taxon>Nematoda</taxon>
        <taxon>Chromadorea</taxon>
        <taxon>Rhabditida</taxon>
        <taxon>Rhabditina</taxon>
        <taxon>Diplogasteromorpha</taxon>
        <taxon>Diplogasteroidea</taxon>
        <taxon>Neodiplogasteridae</taxon>
        <taxon>Pristionchus</taxon>
    </lineage>
</organism>
<keyword evidence="17" id="KW-0966">Cell projection</keyword>
<keyword evidence="15" id="KW-0508">mRNA splicing</keyword>
<feature type="compositionally biased region" description="Basic and acidic residues" evidence="18">
    <location>
        <begin position="79"/>
        <end position="103"/>
    </location>
</feature>
<feature type="compositionally biased region" description="Basic and acidic residues" evidence="18">
    <location>
        <begin position="214"/>
        <end position="225"/>
    </location>
</feature>
<evidence type="ECO:0000256" key="7">
    <source>
        <dbReference type="ARBA" id="ARBA00022448"/>
    </source>
</evidence>
<evidence type="ECO:0000256" key="13">
    <source>
        <dbReference type="ARBA" id="ARBA00022884"/>
    </source>
</evidence>
<evidence type="ECO:0000256" key="14">
    <source>
        <dbReference type="ARBA" id="ARBA00023161"/>
    </source>
</evidence>
<feature type="non-terminal residue" evidence="20">
    <location>
        <position position="225"/>
    </location>
</feature>
<keyword evidence="13" id="KW-0694">RNA-binding</keyword>
<evidence type="ECO:0000259" key="19">
    <source>
        <dbReference type="SMART" id="SM01044"/>
    </source>
</evidence>
<evidence type="ECO:0000256" key="10">
    <source>
        <dbReference type="ARBA" id="ARBA00022728"/>
    </source>
</evidence>
<sequence>DEAEELLEEEGETTAEEVKLDDDENIENPAYIPKTGKYYMHDSREDTEVAREEKKSRADGMWSRDRYDERYQQPRTRKQMIEKYGFDIRLGETKEINHRDENPAKSGYNEENNEEDDIRPAARRDSRKKEGKDRGYLGRVEGGRGGNNRQFNRTFNNSNRNSAKDENRDRGAPKRYSTQRVEKVPITAAIMHDNHSIVYFDPAKQVQGENNAPVREKKPLDIVPP</sequence>
<dbReference type="GO" id="GO:0003729">
    <property type="term" value="F:mRNA binding"/>
    <property type="evidence" value="ECO:0007669"/>
    <property type="project" value="InterPro"/>
</dbReference>
<feature type="compositionally biased region" description="Basic and acidic residues" evidence="18">
    <location>
        <begin position="39"/>
        <end position="72"/>
    </location>
</feature>
<keyword evidence="16" id="KW-0539">Nucleus</keyword>
<dbReference type="GO" id="GO:0008380">
    <property type="term" value="P:RNA splicing"/>
    <property type="evidence" value="ECO:0007669"/>
    <property type="project" value="UniProtKB-KW"/>
</dbReference>
<feature type="region of interest" description="Disordered" evidence="18">
    <location>
        <begin position="204"/>
        <end position="225"/>
    </location>
</feature>
<feature type="compositionally biased region" description="Basic and acidic residues" evidence="18">
    <location>
        <begin position="162"/>
        <end position="172"/>
    </location>
</feature>
<feature type="compositionally biased region" description="Acidic residues" evidence="18">
    <location>
        <begin position="1"/>
        <end position="26"/>
    </location>
</feature>
<evidence type="ECO:0000256" key="17">
    <source>
        <dbReference type="ARBA" id="ARBA00023273"/>
    </source>
</evidence>
<keyword evidence="9" id="KW-0507">mRNA processing</keyword>
<evidence type="ECO:0000256" key="1">
    <source>
        <dbReference type="ARBA" id="ARBA00004210"/>
    </source>
</evidence>
<dbReference type="GO" id="GO:0016607">
    <property type="term" value="C:nuclear speck"/>
    <property type="evidence" value="ECO:0007669"/>
    <property type="project" value="UniProtKB-SubCell"/>
</dbReference>
<evidence type="ECO:0000256" key="15">
    <source>
        <dbReference type="ARBA" id="ARBA00023187"/>
    </source>
</evidence>
<evidence type="ECO:0000256" key="4">
    <source>
        <dbReference type="ARBA" id="ARBA00004556"/>
    </source>
</evidence>
<dbReference type="GO" id="GO:0006397">
    <property type="term" value="P:mRNA processing"/>
    <property type="evidence" value="ECO:0007669"/>
    <property type="project" value="UniProtKB-KW"/>
</dbReference>
<evidence type="ECO:0000256" key="6">
    <source>
        <dbReference type="ARBA" id="ARBA00019964"/>
    </source>
</evidence>
<gene>
    <name evidence="20" type="ORF">PMAYCL1PPCAC_23821</name>
</gene>
<feature type="non-terminal residue" evidence="20">
    <location>
        <position position="1"/>
    </location>
</feature>
<keyword evidence="12" id="KW-0810">Translation regulation</keyword>
<dbReference type="Proteomes" id="UP001328107">
    <property type="component" value="Unassembled WGS sequence"/>
</dbReference>
<dbReference type="GO" id="GO:0051028">
    <property type="term" value="P:mRNA transport"/>
    <property type="evidence" value="ECO:0007669"/>
    <property type="project" value="UniProtKB-KW"/>
</dbReference>
<evidence type="ECO:0000256" key="18">
    <source>
        <dbReference type="SAM" id="MobiDB-lite"/>
    </source>
</evidence>
<dbReference type="InterPro" id="IPR018545">
    <property type="entry name" value="Btz_dom"/>
</dbReference>
<keyword evidence="14" id="KW-0866">Nonsense-mediated mRNA decay</keyword>
<dbReference type="GO" id="GO:0005681">
    <property type="term" value="C:spliceosomal complex"/>
    <property type="evidence" value="ECO:0007669"/>
    <property type="project" value="UniProtKB-KW"/>
</dbReference>
<dbReference type="GO" id="GO:0006417">
    <property type="term" value="P:regulation of translation"/>
    <property type="evidence" value="ECO:0007669"/>
    <property type="project" value="UniProtKB-KW"/>
</dbReference>
<keyword evidence="11" id="KW-0509">mRNA transport</keyword>
<proteinExistence type="inferred from homology"/>
<keyword evidence="8" id="KW-0963">Cytoplasm</keyword>
<evidence type="ECO:0000256" key="9">
    <source>
        <dbReference type="ARBA" id="ARBA00022664"/>
    </source>
</evidence>
<accession>A0AAN5I7Z1</accession>
<evidence type="ECO:0000256" key="3">
    <source>
        <dbReference type="ARBA" id="ARBA00004324"/>
    </source>
</evidence>
<evidence type="ECO:0000256" key="16">
    <source>
        <dbReference type="ARBA" id="ARBA00023242"/>
    </source>
</evidence>
<keyword evidence="10" id="KW-0747">Spliceosome</keyword>
<evidence type="ECO:0000256" key="11">
    <source>
        <dbReference type="ARBA" id="ARBA00022816"/>
    </source>
</evidence>
<keyword evidence="21" id="KW-1185">Reference proteome</keyword>
<feature type="region of interest" description="Disordered" evidence="18">
    <location>
        <begin position="1"/>
        <end position="180"/>
    </location>
</feature>
<evidence type="ECO:0000256" key="8">
    <source>
        <dbReference type="ARBA" id="ARBA00022490"/>
    </source>
</evidence>
<comment type="subcellular location">
    <subcellularLocation>
        <location evidence="2">Cell projection</location>
        <location evidence="2">Dendrite</location>
    </subcellularLocation>
    <subcellularLocation>
        <location evidence="1">Cytoplasm</location>
        <location evidence="1">Stress granule</location>
    </subcellularLocation>
    <subcellularLocation>
        <location evidence="4">Cytoplasm</location>
        <location evidence="4">Perinuclear region</location>
    </subcellularLocation>
    <subcellularLocation>
        <location evidence="3">Nucleus speckle</location>
    </subcellularLocation>
</comment>
<dbReference type="GO" id="GO:0010494">
    <property type="term" value="C:cytoplasmic stress granule"/>
    <property type="evidence" value="ECO:0007669"/>
    <property type="project" value="UniProtKB-SubCell"/>
</dbReference>
<dbReference type="AlphaFoldDB" id="A0AAN5I7Z1"/>
<dbReference type="Pfam" id="PF09405">
    <property type="entry name" value="Btz"/>
    <property type="match status" value="1"/>
</dbReference>
<dbReference type="GO" id="GO:0035145">
    <property type="term" value="C:exon-exon junction complex"/>
    <property type="evidence" value="ECO:0007669"/>
    <property type="project" value="InterPro"/>
</dbReference>
<feature type="domain" description="Btz" evidence="19">
    <location>
        <begin position="1"/>
        <end position="93"/>
    </location>
</feature>
<evidence type="ECO:0000256" key="5">
    <source>
        <dbReference type="ARBA" id="ARBA00009548"/>
    </source>
</evidence>
<dbReference type="InterPro" id="IPR028544">
    <property type="entry name" value="CASC3"/>
</dbReference>
<comment type="similarity">
    <text evidence="5">Belongs to the CASC3 family.</text>
</comment>
<evidence type="ECO:0000313" key="20">
    <source>
        <dbReference type="EMBL" id="GMR53626.1"/>
    </source>
</evidence>
<dbReference type="GO" id="GO:0030425">
    <property type="term" value="C:dendrite"/>
    <property type="evidence" value="ECO:0007669"/>
    <property type="project" value="UniProtKB-SubCell"/>
</dbReference>